<comment type="caution">
    <text evidence="1">The sequence shown here is derived from an EMBL/GenBank/DDBJ whole genome shotgun (WGS) entry which is preliminary data.</text>
</comment>
<protein>
    <submittedName>
        <fullName evidence="1">PD-(D/E)XK nuclease family protein</fullName>
    </submittedName>
</protein>
<organism evidence="1">
    <name type="scientific">Candidatus Tenderia electrophaga</name>
    <dbReference type="NCBI Taxonomy" id="1748243"/>
    <lineage>
        <taxon>Bacteria</taxon>
        <taxon>Pseudomonadati</taxon>
        <taxon>Pseudomonadota</taxon>
        <taxon>Gammaproteobacteria</taxon>
        <taxon>Candidatus Tenderiales</taxon>
        <taxon>Candidatus Tenderiaceae</taxon>
        <taxon>Candidatus Tenderia</taxon>
    </lineage>
</organism>
<dbReference type="EMBL" id="DRNF01000085">
    <property type="protein sequence ID" value="HHJ80242.1"/>
    <property type="molecule type" value="Genomic_DNA"/>
</dbReference>
<dbReference type="AlphaFoldDB" id="A0A832N4Q9"/>
<gene>
    <name evidence="1" type="ORF">ENJ65_01260</name>
</gene>
<proteinExistence type="predicted"/>
<accession>A0A832N4Q9</accession>
<evidence type="ECO:0000313" key="1">
    <source>
        <dbReference type="EMBL" id="HHJ80242.1"/>
    </source>
</evidence>
<feature type="non-terminal residue" evidence="1">
    <location>
        <position position="350"/>
    </location>
</feature>
<reference evidence="1" key="1">
    <citation type="journal article" date="2020" name="mSystems">
        <title>Genome- and Community-Level Interaction Insights into Carbon Utilization and Element Cycling Functions of Hydrothermarchaeota in Hydrothermal Sediment.</title>
        <authorList>
            <person name="Zhou Z."/>
            <person name="Liu Y."/>
            <person name="Xu W."/>
            <person name="Pan J."/>
            <person name="Luo Z.H."/>
            <person name="Li M."/>
        </authorList>
    </citation>
    <scope>NUCLEOTIDE SEQUENCE [LARGE SCALE GENOMIC DNA]</scope>
    <source>
        <strain evidence="1">HyVt-505</strain>
    </source>
</reference>
<dbReference type="InterPro" id="IPR019925">
    <property type="entry name" value="DNA_repair_protein_predicted"/>
</dbReference>
<name>A0A832N4Q9_9GAMM</name>
<dbReference type="InterPro" id="IPR027417">
    <property type="entry name" value="P-loop_NTPase"/>
</dbReference>
<sequence length="350" mass="39386">MELPCPEMERILSDLMKKLAAGSTVLTVNSRLALHLHKDYQAWQQQQGQRCWPTPQIIPWNNWLQLQWQECEFLRGGELPLMLAAEQCQTVWEAIIQSSPEVLLNIPATARSAMQAWRVLQQWNLPLEVLVDDDNPDSRAFYGWAMAFQQRCQQRHWLDEASLPSWLCQAMQAGELPLPGHVLLMGFDELTPQHRAVIEVMQGQGVEVESLEPAAAERSGVSLLSCADSLSEIRQVALWLRYWLARDETAAIGVVVPDLSDLRDDIERIFDEVLLPGAVLDLEQKPLRPYNISLGQPMAQLPLIYSALNLLSALHGSTSLASWSRLLLSPYLGGADQELSLRAQLDAALR</sequence>
<dbReference type="SUPFAM" id="SSF52540">
    <property type="entry name" value="P-loop containing nucleoside triphosphate hydrolases"/>
    <property type="match status" value="1"/>
</dbReference>
<dbReference type="NCBIfam" id="TIGR03623">
    <property type="entry name" value="probable DNA repair protein"/>
    <property type="match status" value="1"/>
</dbReference>
<dbReference type="Proteomes" id="UP000885832">
    <property type="component" value="Unassembled WGS sequence"/>
</dbReference>